<sequence length="280" mass="32186">MVILITCAFPTSTEIKEFPNWITIMSSIQISCSSLPHDIILKIGSSLQVIDLCTLSSCSRFWRELCASDILWEPLFKKRWPLLATFDADNTQFPPVQTPETDDNSQEWRRYYMMQHQEMGSRASEVIKFVIEWPATLSLEAFEYQHAIETMSSTSLGFQDVELFLFKPNLSVLLNLIGLLYCIQHLKPQREQILDAMRRCGVSEQVVWVKWLTLGRWSHGTRMRDEIVSRQVSLADVVNGKEETVLRVLQRGVVHEVLRVCVSTADLAYATCTSSTIRNY</sequence>
<organism evidence="2 3">
    <name type="scientific">Microthlaspi erraticum</name>
    <dbReference type="NCBI Taxonomy" id="1685480"/>
    <lineage>
        <taxon>Eukaryota</taxon>
        <taxon>Viridiplantae</taxon>
        <taxon>Streptophyta</taxon>
        <taxon>Embryophyta</taxon>
        <taxon>Tracheophyta</taxon>
        <taxon>Spermatophyta</taxon>
        <taxon>Magnoliopsida</taxon>
        <taxon>eudicotyledons</taxon>
        <taxon>Gunneridae</taxon>
        <taxon>Pentapetalae</taxon>
        <taxon>rosids</taxon>
        <taxon>malvids</taxon>
        <taxon>Brassicales</taxon>
        <taxon>Brassicaceae</taxon>
        <taxon>Coluteocarpeae</taxon>
        <taxon>Microthlaspi</taxon>
    </lineage>
</organism>
<dbReference type="Pfam" id="PF12937">
    <property type="entry name" value="F-box-like"/>
    <property type="match status" value="1"/>
</dbReference>
<evidence type="ECO:0000259" key="1">
    <source>
        <dbReference type="PROSITE" id="PS50181"/>
    </source>
</evidence>
<proteinExistence type="predicted"/>
<gene>
    <name evidence="2" type="ORF">MERR_LOCUS44856</name>
</gene>
<dbReference type="Gene3D" id="1.20.1280.50">
    <property type="match status" value="1"/>
</dbReference>
<feature type="domain" description="F-box" evidence="1">
    <location>
        <begin position="29"/>
        <end position="75"/>
    </location>
</feature>
<dbReference type="EMBL" id="CACVBM020001695">
    <property type="protein sequence ID" value="CAA7057620.1"/>
    <property type="molecule type" value="Genomic_DNA"/>
</dbReference>
<protein>
    <recommendedName>
        <fullName evidence="1">F-box domain-containing protein</fullName>
    </recommendedName>
</protein>
<dbReference type="GO" id="GO:0031146">
    <property type="term" value="P:SCF-dependent proteasomal ubiquitin-dependent protein catabolic process"/>
    <property type="evidence" value="ECO:0007669"/>
    <property type="project" value="InterPro"/>
</dbReference>
<name>A0A6D2L9E0_9BRAS</name>
<dbReference type="PANTHER" id="PTHR16008:SF4">
    <property type="entry name" value="F-BOX ONLY PROTEIN 4"/>
    <property type="match status" value="1"/>
</dbReference>
<dbReference type="GO" id="GO:0019005">
    <property type="term" value="C:SCF ubiquitin ligase complex"/>
    <property type="evidence" value="ECO:0007669"/>
    <property type="project" value="TreeGrafter"/>
</dbReference>
<comment type="caution">
    <text evidence="2">The sequence shown here is derived from an EMBL/GenBank/DDBJ whole genome shotgun (WGS) entry which is preliminary data.</text>
</comment>
<accession>A0A6D2L9E0</accession>
<dbReference type="AlphaFoldDB" id="A0A6D2L9E0"/>
<reference evidence="2" key="1">
    <citation type="submission" date="2020-01" db="EMBL/GenBank/DDBJ databases">
        <authorList>
            <person name="Mishra B."/>
        </authorList>
    </citation>
    <scope>NUCLEOTIDE SEQUENCE [LARGE SCALE GENOMIC DNA]</scope>
</reference>
<dbReference type="SUPFAM" id="SSF81383">
    <property type="entry name" value="F-box domain"/>
    <property type="match status" value="1"/>
</dbReference>
<dbReference type="PANTHER" id="PTHR16008">
    <property type="entry name" value="F-BOX ONLY PROTEIN 4"/>
    <property type="match status" value="1"/>
</dbReference>
<dbReference type="InterPro" id="IPR001810">
    <property type="entry name" value="F-box_dom"/>
</dbReference>
<evidence type="ECO:0000313" key="2">
    <source>
        <dbReference type="EMBL" id="CAA7057620.1"/>
    </source>
</evidence>
<dbReference type="InterPro" id="IPR036047">
    <property type="entry name" value="F-box-like_dom_sf"/>
</dbReference>
<dbReference type="InterPro" id="IPR039588">
    <property type="entry name" value="FBXO4"/>
</dbReference>
<dbReference type="OrthoDB" id="3219396at2759"/>
<dbReference type="Proteomes" id="UP000467841">
    <property type="component" value="Unassembled WGS sequence"/>
</dbReference>
<evidence type="ECO:0000313" key="3">
    <source>
        <dbReference type="Proteomes" id="UP000467841"/>
    </source>
</evidence>
<dbReference type="PROSITE" id="PS50181">
    <property type="entry name" value="FBOX"/>
    <property type="match status" value="1"/>
</dbReference>
<keyword evidence="3" id="KW-1185">Reference proteome</keyword>
<dbReference type="SMART" id="SM00256">
    <property type="entry name" value="FBOX"/>
    <property type="match status" value="1"/>
</dbReference>
<dbReference type="GO" id="GO:0000209">
    <property type="term" value="P:protein polyubiquitination"/>
    <property type="evidence" value="ECO:0007669"/>
    <property type="project" value="TreeGrafter"/>
</dbReference>